<dbReference type="AlphaFoldDB" id="A0A445N499"/>
<name>A0A445N499_9BACT</name>
<proteinExistence type="predicted"/>
<gene>
    <name evidence="1" type="ORF">PITCH_A980030</name>
</gene>
<dbReference type="EMBL" id="OJIN01000245">
    <property type="protein sequence ID" value="SPD76516.1"/>
    <property type="molecule type" value="Genomic_DNA"/>
</dbReference>
<reference evidence="1" key="1">
    <citation type="submission" date="2018-01" db="EMBL/GenBank/DDBJ databases">
        <authorList>
            <person name="Regsiter A."/>
            <person name="William W."/>
        </authorList>
    </citation>
    <scope>NUCLEOTIDE SEQUENCE</scope>
    <source>
        <strain evidence="1">TRIP AH-1</strain>
    </source>
</reference>
<organism evidence="1">
    <name type="scientific">uncultured Desulfobacterium sp</name>
    <dbReference type="NCBI Taxonomy" id="201089"/>
    <lineage>
        <taxon>Bacteria</taxon>
        <taxon>Pseudomonadati</taxon>
        <taxon>Thermodesulfobacteriota</taxon>
        <taxon>Desulfobacteria</taxon>
        <taxon>Desulfobacterales</taxon>
        <taxon>Desulfobacteriaceae</taxon>
        <taxon>Desulfobacterium</taxon>
        <taxon>environmental samples</taxon>
    </lineage>
</organism>
<sequence>MNLIIASYAAGQKEAEKKVKIPVSVIQVSLSLIPKKIKDDMTKEGIDLAMLKDIAQKKGLKGTLIEIEDASKKLVISID</sequence>
<protein>
    <submittedName>
        <fullName evidence="1">Uncharacterized protein</fullName>
    </submittedName>
</protein>
<accession>A0A445N499</accession>
<evidence type="ECO:0000313" key="1">
    <source>
        <dbReference type="EMBL" id="SPD76516.1"/>
    </source>
</evidence>